<evidence type="ECO:0000256" key="5">
    <source>
        <dbReference type="ARBA" id="ARBA00022989"/>
    </source>
</evidence>
<dbReference type="PANTHER" id="PTHR30193">
    <property type="entry name" value="ABC TRANSPORTER PERMEASE PROTEIN"/>
    <property type="match status" value="1"/>
</dbReference>
<comment type="subcellular location">
    <subcellularLocation>
        <location evidence="1 7">Cell membrane</location>
        <topology evidence="1 7">Multi-pass membrane protein</topology>
    </subcellularLocation>
</comment>
<accession>A0A7G6WRV0</accession>
<organism evidence="9 10">
    <name type="scientific">Kribbella qitaiheensis</name>
    <dbReference type="NCBI Taxonomy" id="1544730"/>
    <lineage>
        <taxon>Bacteria</taxon>
        <taxon>Bacillati</taxon>
        <taxon>Actinomycetota</taxon>
        <taxon>Actinomycetes</taxon>
        <taxon>Propionibacteriales</taxon>
        <taxon>Kribbellaceae</taxon>
        <taxon>Kribbella</taxon>
    </lineage>
</organism>
<dbReference type="GO" id="GO:0055085">
    <property type="term" value="P:transmembrane transport"/>
    <property type="evidence" value="ECO:0007669"/>
    <property type="project" value="InterPro"/>
</dbReference>
<evidence type="ECO:0000256" key="1">
    <source>
        <dbReference type="ARBA" id="ARBA00004651"/>
    </source>
</evidence>
<evidence type="ECO:0000256" key="6">
    <source>
        <dbReference type="ARBA" id="ARBA00023136"/>
    </source>
</evidence>
<keyword evidence="3" id="KW-1003">Cell membrane</keyword>
<feature type="domain" description="ABC transmembrane type-1" evidence="8">
    <location>
        <begin position="50"/>
        <end position="263"/>
    </location>
</feature>
<feature type="transmembrane region" description="Helical" evidence="7">
    <location>
        <begin position="87"/>
        <end position="107"/>
    </location>
</feature>
<evidence type="ECO:0000313" key="9">
    <source>
        <dbReference type="EMBL" id="QNE16715.1"/>
    </source>
</evidence>
<dbReference type="InterPro" id="IPR000515">
    <property type="entry name" value="MetI-like"/>
</dbReference>
<keyword evidence="2 7" id="KW-0813">Transport</keyword>
<reference evidence="9 10" key="2">
    <citation type="journal article" date="2020" name="Microbiol. Resour. Announc.">
        <title>Antarctic desert soil bacteria exhibit high novel natural product potential, evaluated through long-read genome sequencing and comparative genomics.</title>
        <authorList>
            <person name="Benaud N."/>
            <person name="Edwards R.J."/>
            <person name="Amos T.G."/>
            <person name="D'Agostino P.M."/>
            <person name="Gutierrez-Chavez C."/>
            <person name="Montgomery K."/>
            <person name="Nicetic I."/>
            <person name="Ferrari B.C."/>
        </authorList>
    </citation>
    <scope>NUCLEOTIDE SEQUENCE [LARGE SCALE GENOMIC DNA]</scope>
    <source>
        <strain evidence="9 10">SPB151</strain>
    </source>
</reference>
<dbReference type="InterPro" id="IPR035906">
    <property type="entry name" value="MetI-like_sf"/>
</dbReference>
<name>A0A7G6WRV0_9ACTN</name>
<evidence type="ECO:0000256" key="4">
    <source>
        <dbReference type="ARBA" id="ARBA00022692"/>
    </source>
</evidence>
<reference evidence="10" key="1">
    <citation type="submission" date="2019-09" db="EMBL/GenBank/DDBJ databases">
        <title>Antimicrobial potential of Antarctic Bacteria.</title>
        <authorList>
            <person name="Benaud N."/>
            <person name="Edwards R.J."/>
            <person name="Ferrari B.C."/>
        </authorList>
    </citation>
    <scope>NUCLEOTIDE SEQUENCE [LARGE SCALE GENOMIC DNA]</scope>
    <source>
        <strain evidence="10">SPB151</strain>
    </source>
</reference>
<dbReference type="Pfam" id="PF00528">
    <property type="entry name" value="BPD_transp_1"/>
    <property type="match status" value="1"/>
</dbReference>
<sequence>MIAFTLFVLVPALAGLGLSFFAWDLFTPPAWVGLANFQRLFDDPEVWTSLKITAEFVLFGVAPTVVVGFVLAVLINSRLRGVGALRILYFAPMLASSAVAAVLWSYMYDPRSGVANWLFSLFGADGKDWLTDTTWALPALVLMLIWLALPLVIILYLAGLQRIPDDIYAAASLDGATVWRQLWSMTWPNVVPTTVLVTVLQTINFVSGSFETSLIMTKGGPLGHTQTLALYAYLTAFESSDIGYASALSLLQLTIIAALIVIIRTVQRLRRTPS</sequence>
<keyword evidence="4 7" id="KW-0812">Transmembrane</keyword>
<proteinExistence type="inferred from homology"/>
<feature type="transmembrane region" description="Helical" evidence="7">
    <location>
        <begin position="190"/>
        <end position="210"/>
    </location>
</feature>
<evidence type="ECO:0000256" key="2">
    <source>
        <dbReference type="ARBA" id="ARBA00022448"/>
    </source>
</evidence>
<dbReference type="InterPro" id="IPR051393">
    <property type="entry name" value="ABC_transporter_permease"/>
</dbReference>
<keyword evidence="10" id="KW-1185">Reference proteome</keyword>
<evidence type="ECO:0000256" key="3">
    <source>
        <dbReference type="ARBA" id="ARBA00022475"/>
    </source>
</evidence>
<feature type="transmembrane region" description="Helical" evidence="7">
    <location>
        <begin position="135"/>
        <end position="158"/>
    </location>
</feature>
<comment type="similarity">
    <text evidence="7">Belongs to the binding-protein-dependent transport system permease family.</text>
</comment>
<dbReference type="PROSITE" id="PS50928">
    <property type="entry name" value="ABC_TM1"/>
    <property type="match status" value="1"/>
</dbReference>
<protein>
    <submittedName>
        <fullName evidence="9">Sugar ABC transporter permease</fullName>
    </submittedName>
</protein>
<gene>
    <name evidence="9" type="ORF">F1D05_00885</name>
</gene>
<dbReference type="KEGG" id="kqi:F1D05_00885"/>
<keyword evidence="5 7" id="KW-1133">Transmembrane helix</keyword>
<feature type="transmembrane region" description="Helical" evidence="7">
    <location>
        <begin position="242"/>
        <end position="263"/>
    </location>
</feature>
<evidence type="ECO:0000313" key="10">
    <source>
        <dbReference type="Proteomes" id="UP000515563"/>
    </source>
</evidence>
<feature type="transmembrane region" description="Helical" evidence="7">
    <location>
        <begin position="56"/>
        <end position="75"/>
    </location>
</feature>
<evidence type="ECO:0000259" key="8">
    <source>
        <dbReference type="PROSITE" id="PS50928"/>
    </source>
</evidence>
<evidence type="ECO:0000256" key="7">
    <source>
        <dbReference type="RuleBase" id="RU363032"/>
    </source>
</evidence>
<keyword evidence="6 7" id="KW-0472">Membrane</keyword>
<dbReference type="CDD" id="cd06261">
    <property type="entry name" value="TM_PBP2"/>
    <property type="match status" value="1"/>
</dbReference>
<dbReference type="EMBL" id="CP043661">
    <property type="protein sequence ID" value="QNE16715.1"/>
    <property type="molecule type" value="Genomic_DNA"/>
</dbReference>
<dbReference type="PANTHER" id="PTHR30193:SF37">
    <property type="entry name" value="INNER MEMBRANE ABC TRANSPORTER PERMEASE PROTEIN YCJO"/>
    <property type="match status" value="1"/>
</dbReference>
<dbReference type="RefSeq" id="WP_185445344.1">
    <property type="nucleotide sequence ID" value="NZ_CP043661.1"/>
</dbReference>
<dbReference type="GO" id="GO:0005886">
    <property type="term" value="C:plasma membrane"/>
    <property type="evidence" value="ECO:0007669"/>
    <property type="project" value="UniProtKB-SubCell"/>
</dbReference>
<dbReference type="Proteomes" id="UP000515563">
    <property type="component" value="Chromosome"/>
</dbReference>
<dbReference type="SUPFAM" id="SSF161098">
    <property type="entry name" value="MetI-like"/>
    <property type="match status" value="1"/>
</dbReference>
<dbReference type="Gene3D" id="1.10.3720.10">
    <property type="entry name" value="MetI-like"/>
    <property type="match status" value="1"/>
</dbReference>
<dbReference type="AlphaFoldDB" id="A0A7G6WRV0"/>